<organism evidence="1 2">
    <name type="scientific">Rhinocladiella mackenziei CBS 650.93</name>
    <dbReference type="NCBI Taxonomy" id="1442369"/>
    <lineage>
        <taxon>Eukaryota</taxon>
        <taxon>Fungi</taxon>
        <taxon>Dikarya</taxon>
        <taxon>Ascomycota</taxon>
        <taxon>Pezizomycotina</taxon>
        <taxon>Eurotiomycetes</taxon>
        <taxon>Chaetothyriomycetidae</taxon>
        <taxon>Chaetothyriales</taxon>
        <taxon>Herpotrichiellaceae</taxon>
        <taxon>Rhinocladiella</taxon>
    </lineage>
</organism>
<keyword evidence="2" id="KW-1185">Reference proteome</keyword>
<dbReference type="InterPro" id="IPR036188">
    <property type="entry name" value="FAD/NAD-bd_sf"/>
</dbReference>
<dbReference type="AlphaFoldDB" id="A0A0D2JF42"/>
<reference evidence="1 2" key="1">
    <citation type="submission" date="2015-01" db="EMBL/GenBank/DDBJ databases">
        <title>The Genome Sequence of Rhinocladiella mackenzie CBS 650.93.</title>
        <authorList>
            <consortium name="The Broad Institute Genomics Platform"/>
            <person name="Cuomo C."/>
            <person name="de Hoog S."/>
            <person name="Gorbushina A."/>
            <person name="Stielow B."/>
            <person name="Teixiera M."/>
            <person name="Abouelleil A."/>
            <person name="Chapman S.B."/>
            <person name="Priest M."/>
            <person name="Young S.K."/>
            <person name="Wortman J."/>
            <person name="Nusbaum C."/>
            <person name="Birren B."/>
        </authorList>
    </citation>
    <scope>NUCLEOTIDE SEQUENCE [LARGE SCALE GENOMIC DNA]</scope>
    <source>
        <strain evidence="1 2">CBS 650.93</strain>
    </source>
</reference>
<accession>A0A0D2JF42</accession>
<dbReference type="RefSeq" id="XP_013274966.1">
    <property type="nucleotide sequence ID" value="XM_013419512.1"/>
</dbReference>
<name>A0A0D2JF42_9EURO</name>
<dbReference type="Proteomes" id="UP000053617">
    <property type="component" value="Unassembled WGS sequence"/>
</dbReference>
<sequence>MATEEKSVLGTAEEFVYSPFDFTVAGGGIAGLAVAACLSENEIFQVGVLEAGDNRVTDPLMNILNKIARDIGAVDFEAFVD</sequence>
<dbReference type="HOGENOM" id="CLU_2575167_0_0_1"/>
<evidence type="ECO:0000313" key="1">
    <source>
        <dbReference type="EMBL" id="KIX07830.1"/>
    </source>
</evidence>
<proteinExistence type="predicted"/>
<protein>
    <submittedName>
        <fullName evidence="1">Rhinocladiella mackenziei CBS 650.93 unplaced genomic scaffold supercont1.2, whole genome shotgun sequence</fullName>
    </submittedName>
</protein>
<dbReference type="SUPFAM" id="SSF51905">
    <property type="entry name" value="FAD/NAD(P)-binding domain"/>
    <property type="match status" value="1"/>
</dbReference>
<dbReference type="GeneID" id="25290555"/>
<dbReference type="EMBL" id="KN847476">
    <property type="protein sequence ID" value="KIX07830.1"/>
    <property type="molecule type" value="Genomic_DNA"/>
</dbReference>
<dbReference type="STRING" id="1442369.A0A0D2JF42"/>
<dbReference type="OrthoDB" id="269227at2759"/>
<gene>
    <name evidence="1" type="ORF">Z518_02484</name>
</gene>
<dbReference type="Gene3D" id="3.50.50.60">
    <property type="entry name" value="FAD/NAD(P)-binding domain"/>
    <property type="match status" value="1"/>
</dbReference>
<evidence type="ECO:0000313" key="2">
    <source>
        <dbReference type="Proteomes" id="UP000053617"/>
    </source>
</evidence>
<dbReference type="VEuPathDB" id="FungiDB:Z518_02484"/>